<evidence type="ECO:0000313" key="1">
    <source>
        <dbReference type="EMBL" id="GAI16444.1"/>
    </source>
</evidence>
<evidence type="ECO:0008006" key="2">
    <source>
        <dbReference type="Google" id="ProtNLM"/>
    </source>
</evidence>
<sequence>MLEEHVEKVVMPKKGKCNKLEQAEEGHRSFKLLRNKHSAVESNINELECRGLDRCPDRGYPHFKRYIGLSVAAYNLRRIGQELIAIQKQKMQSADTELKAAA</sequence>
<proteinExistence type="predicted"/>
<accession>X1NCP8</accession>
<dbReference type="EMBL" id="BARV01004210">
    <property type="protein sequence ID" value="GAI16444.1"/>
    <property type="molecule type" value="Genomic_DNA"/>
</dbReference>
<dbReference type="AlphaFoldDB" id="X1NCP8"/>
<gene>
    <name evidence="1" type="ORF">S06H3_09508</name>
</gene>
<comment type="caution">
    <text evidence="1">The sequence shown here is derived from an EMBL/GenBank/DDBJ whole genome shotgun (WGS) entry which is preliminary data.</text>
</comment>
<protein>
    <recommendedName>
        <fullName evidence="2">Transposase DDE domain-containing protein</fullName>
    </recommendedName>
</protein>
<name>X1NCP8_9ZZZZ</name>
<organism evidence="1">
    <name type="scientific">marine sediment metagenome</name>
    <dbReference type="NCBI Taxonomy" id="412755"/>
    <lineage>
        <taxon>unclassified sequences</taxon>
        <taxon>metagenomes</taxon>
        <taxon>ecological metagenomes</taxon>
    </lineage>
</organism>
<reference evidence="1" key="1">
    <citation type="journal article" date="2014" name="Front. Microbiol.">
        <title>High frequency of phylogenetically diverse reductive dehalogenase-homologous genes in deep subseafloor sedimentary metagenomes.</title>
        <authorList>
            <person name="Kawai M."/>
            <person name="Futagami T."/>
            <person name="Toyoda A."/>
            <person name="Takaki Y."/>
            <person name="Nishi S."/>
            <person name="Hori S."/>
            <person name="Arai W."/>
            <person name="Tsubouchi T."/>
            <person name="Morono Y."/>
            <person name="Uchiyama I."/>
            <person name="Ito T."/>
            <person name="Fujiyama A."/>
            <person name="Inagaki F."/>
            <person name="Takami H."/>
        </authorList>
    </citation>
    <scope>NUCLEOTIDE SEQUENCE</scope>
    <source>
        <strain evidence="1">Expedition CK06-06</strain>
    </source>
</reference>